<keyword evidence="1" id="KW-1133">Transmembrane helix</keyword>
<reference evidence="2 3" key="1">
    <citation type="journal article" date="2011" name="Science">
        <title>The ecoresponsive genome of Daphnia pulex.</title>
        <authorList>
            <person name="Colbourne J.K."/>
            <person name="Pfrender M.E."/>
            <person name="Gilbert D."/>
            <person name="Thomas W.K."/>
            <person name="Tucker A."/>
            <person name="Oakley T.H."/>
            <person name="Tokishita S."/>
            <person name="Aerts A."/>
            <person name="Arnold G.J."/>
            <person name="Basu M.K."/>
            <person name="Bauer D.J."/>
            <person name="Caceres C.E."/>
            <person name="Carmel L."/>
            <person name="Casola C."/>
            <person name="Choi J.H."/>
            <person name="Detter J.C."/>
            <person name="Dong Q."/>
            <person name="Dusheyko S."/>
            <person name="Eads B.D."/>
            <person name="Frohlich T."/>
            <person name="Geiler-Samerotte K.A."/>
            <person name="Gerlach D."/>
            <person name="Hatcher P."/>
            <person name="Jogdeo S."/>
            <person name="Krijgsveld J."/>
            <person name="Kriventseva E.V."/>
            <person name="Kultz D."/>
            <person name="Laforsch C."/>
            <person name="Lindquist E."/>
            <person name="Lopez J."/>
            <person name="Manak J.R."/>
            <person name="Muller J."/>
            <person name="Pangilinan J."/>
            <person name="Patwardhan R.P."/>
            <person name="Pitluck S."/>
            <person name="Pritham E.J."/>
            <person name="Rechtsteiner A."/>
            <person name="Rho M."/>
            <person name="Rogozin I.B."/>
            <person name="Sakarya O."/>
            <person name="Salamov A."/>
            <person name="Schaack S."/>
            <person name="Shapiro H."/>
            <person name="Shiga Y."/>
            <person name="Skalitzky C."/>
            <person name="Smith Z."/>
            <person name="Souvorov A."/>
            <person name="Sung W."/>
            <person name="Tang Z."/>
            <person name="Tsuchiya D."/>
            <person name="Tu H."/>
            <person name="Vos H."/>
            <person name="Wang M."/>
            <person name="Wolf Y.I."/>
            <person name="Yamagata H."/>
            <person name="Yamada T."/>
            <person name="Ye Y."/>
            <person name="Shaw J.R."/>
            <person name="Andrews J."/>
            <person name="Crease T.J."/>
            <person name="Tang H."/>
            <person name="Lucas S.M."/>
            <person name="Robertson H.M."/>
            <person name="Bork P."/>
            <person name="Koonin E.V."/>
            <person name="Zdobnov E.M."/>
            <person name="Grigoriev I.V."/>
            <person name="Lynch M."/>
            <person name="Boore J.L."/>
        </authorList>
    </citation>
    <scope>NUCLEOTIDE SEQUENCE [LARGE SCALE GENOMIC DNA]</scope>
</reference>
<evidence type="ECO:0000313" key="2">
    <source>
        <dbReference type="EMBL" id="EFX85884.1"/>
    </source>
</evidence>
<keyword evidence="1" id="KW-0472">Membrane</keyword>
<organism evidence="2 3">
    <name type="scientific">Daphnia pulex</name>
    <name type="common">Water flea</name>
    <dbReference type="NCBI Taxonomy" id="6669"/>
    <lineage>
        <taxon>Eukaryota</taxon>
        <taxon>Metazoa</taxon>
        <taxon>Ecdysozoa</taxon>
        <taxon>Arthropoda</taxon>
        <taxon>Crustacea</taxon>
        <taxon>Branchiopoda</taxon>
        <taxon>Diplostraca</taxon>
        <taxon>Cladocera</taxon>
        <taxon>Anomopoda</taxon>
        <taxon>Daphniidae</taxon>
        <taxon>Daphnia</taxon>
    </lineage>
</organism>
<dbReference type="EMBL" id="GL732531">
    <property type="protein sequence ID" value="EFX85884.1"/>
    <property type="molecule type" value="Genomic_DNA"/>
</dbReference>
<keyword evidence="3" id="KW-1185">Reference proteome</keyword>
<dbReference type="KEGG" id="dpx:DAPPUDRAFT_237524"/>
<dbReference type="AlphaFoldDB" id="E9G424"/>
<proteinExistence type="predicted"/>
<sequence length="64" mass="6957">MDFDGRFICAAVTHLGDKSNPVPVKITLVVGIILTTVSTYFPTLPFMNMVGDCEILLQADSQLV</sequence>
<feature type="transmembrane region" description="Helical" evidence="1">
    <location>
        <begin position="22"/>
        <end position="41"/>
    </location>
</feature>
<protein>
    <submittedName>
        <fullName evidence="2">Uncharacterized protein</fullName>
    </submittedName>
</protein>
<name>E9G424_DAPPU</name>
<gene>
    <name evidence="2" type="ORF">DAPPUDRAFT_237524</name>
</gene>
<dbReference type="HOGENOM" id="CLU_2869875_0_0_1"/>
<dbReference type="InParanoid" id="E9G424"/>
<evidence type="ECO:0000313" key="3">
    <source>
        <dbReference type="Proteomes" id="UP000000305"/>
    </source>
</evidence>
<accession>E9G424</accession>
<keyword evidence="1" id="KW-0812">Transmembrane</keyword>
<evidence type="ECO:0000256" key="1">
    <source>
        <dbReference type="SAM" id="Phobius"/>
    </source>
</evidence>
<dbReference type="Proteomes" id="UP000000305">
    <property type="component" value="Unassembled WGS sequence"/>
</dbReference>